<evidence type="ECO:0000313" key="5">
    <source>
        <dbReference type="EMBL" id="KAA6415531.1"/>
    </source>
</evidence>
<gene>
    <name evidence="5" type="ORF">FRX48_00247</name>
</gene>
<dbReference type="Proteomes" id="UP000324767">
    <property type="component" value="Unassembled WGS sequence"/>
</dbReference>
<feature type="region of interest" description="Disordered" evidence="4">
    <location>
        <begin position="510"/>
        <end position="539"/>
    </location>
</feature>
<comment type="similarity">
    <text evidence="1">Belongs to the ATG14 family.</text>
</comment>
<feature type="region of interest" description="Disordered" evidence="4">
    <location>
        <begin position="265"/>
        <end position="293"/>
    </location>
</feature>
<dbReference type="EMBL" id="VXIT01000001">
    <property type="protein sequence ID" value="KAA6415531.1"/>
    <property type="molecule type" value="Genomic_DNA"/>
</dbReference>
<sequence>MQCNICRRDWSSKLPFNCTICARNTLYETRIEQAQTLLQRETAGNDVIGFVGAPGSVTTTTKLSGQEAARNNKTFELERASSAKTDSLERTHAILNHKDALHKELEASRELIARRRTLLSQRRSDYDSATHSLSQRRAAALEPVESSIKRTQGRWDALHDRTAESRVFLCREAANLYGLQQRKRRKGMLGRDSYTIGGVPIVDLRDLNNAIPAQVTTSLGSLAHLVHLVSHYLSVRLPAEITLPHRDYPLATIFSPGSSYLSRDVPFPGSTPSPSSNNSPSASRAGDVRPLPRPRPLYLEKKLPVLAKEDVVAYSHFVEGVTLLAWDIAWVCKTQGLNVGASSWEEVCAMGKNLWQLLVAPPPKLPLPRITSSDVPTKSSATKNPPTLPTASNEVKPNPMLGHYSHGTAHSFLASAEGAELMRGWRLQSPVKLIERVKAALLSERTGAEWEMLEENEWEEEESVAPTKDPDPKPVDEEAVLVRGKRKEDGSRYDDTRSFIAAITVAGSDTMATSLGGDEGGDKTKGASGWTKLKSRAGA</sequence>
<name>A0A5M8Q3E4_9LECA</name>
<dbReference type="Pfam" id="PF10186">
    <property type="entry name" value="ATG14"/>
    <property type="match status" value="1"/>
</dbReference>
<dbReference type="AlphaFoldDB" id="A0A5M8Q3E4"/>
<dbReference type="GO" id="GO:0005768">
    <property type="term" value="C:endosome"/>
    <property type="evidence" value="ECO:0007669"/>
    <property type="project" value="TreeGrafter"/>
</dbReference>
<evidence type="ECO:0000256" key="1">
    <source>
        <dbReference type="ARBA" id="ARBA00009574"/>
    </source>
</evidence>
<feature type="compositionally biased region" description="Polar residues" evidence="4">
    <location>
        <begin position="370"/>
        <end position="395"/>
    </location>
</feature>
<dbReference type="OrthoDB" id="16772at2759"/>
<organism evidence="5 6">
    <name type="scientific">Lasallia pustulata</name>
    <dbReference type="NCBI Taxonomy" id="136370"/>
    <lineage>
        <taxon>Eukaryota</taxon>
        <taxon>Fungi</taxon>
        <taxon>Dikarya</taxon>
        <taxon>Ascomycota</taxon>
        <taxon>Pezizomycotina</taxon>
        <taxon>Lecanoromycetes</taxon>
        <taxon>OSLEUM clade</taxon>
        <taxon>Umbilicariomycetidae</taxon>
        <taxon>Umbilicariales</taxon>
        <taxon>Umbilicariaceae</taxon>
        <taxon>Lasallia</taxon>
    </lineage>
</organism>
<dbReference type="GO" id="GO:0032991">
    <property type="term" value="C:protein-containing complex"/>
    <property type="evidence" value="ECO:0007669"/>
    <property type="project" value="UniProtKB-ARBA"/>
</dbReference>
<protein>
    <recommendedName>
        <fullName evidence="2">Autophagy-related protein 14</fullName>
    </recommendedName>
</protein>
<proteinExistence type="inferred from homology"/>
<dbReference type="GO" id="GO:0035493">
    <property type="term" value="P:SNARE complex assembly"/>
    <property type="evidence" value="ECO:0007669"/>
    <property type="project" value="TreeGrafter"/>
</dbReference>
<accession>A0A5M8Q3E4</accession>
<feature type="region of interest" description="Disordered" evidence="4">
    <location>
        <begin position="455"/>
        <end position="475"/>
    </location>
</feature>
<reference evidence="5 6" key="1">
    <citation type="submission" date="2019-09" db="EMBL/GenBank/DDBJ databases">
        <title>The hologenome of the rock-dwelling lichen Lasallia pustulata.</title>
        <authorList>
            <person name="Greshake Tzovaras B."/>
            <person name="Segers F."/>
            <person name="Bicker A."/>
            <person name="Dal Grande F."/>
            <person name="Otte J."/>
            <person name="Hankeln T."/>
            <person name="Schmitt I."/>
            <person name="Ebersberger I."/>
        </authorList>
    </citation>
    <scope>NUCLEOTIDE SEQUENCE [LARGE SCALE GENOMIC DNA]</scope>
    <source>
        <strain evidence="5">A1-1</strain>
    </source>
</reference>
<dbReference type="PANTHER" id="PTHR15157:SF13">
    <property type="entry name" value="AUTOPHAGY-RELATED PROTEIN 14"/>
    <property type="match status" value="1"/>
</dbReference>
<comment type="caution">
    <text evidence="5">The sequence shown here is derived from an EMBL/GenBank/DDBJ whole genome shotgun (WGS) entry which is preliminary data.</text>
</comment>
<dbReference type="InterPro" id="IPR018791">
    <property type="entry name" value="UV_resistance/autophagy_Atg14"/>
</dbReference>
<dbReference type="GO" id="GO:0000149">
    <property type="term" value="F:SNARE binding"/>
    <property type="evidence" value="ECO:0007669"/>
    <property type="project" value="TreeGrafter"/>
</dbReference>
<feature type="region of interest" description="Disordered" evidence="4">
    <location>
        <begin position="369"/>
        <end position="401"/>
    </location>
</feature>
<feature type="compositionally biased region" description="Low complexity" evidence="4">
    <location>
        <begin position="266"/>
        <end position="283"/>
    </location>
</feature>
<dbReference type="GO" id="GO:0000323">
    <property type="term" value="C:lytic vacuole"/>
    <property type="evidence" value="ECO:0007669"/>
    <property type="project" value="TreeGrafter"/>
</dbReference>
<evidence type="ECO:0000256" key="2">
    <source>
        <dbReference type="ARBA" id="ARBA00013807"/>
    </source>
</evidence>
<keyword evidence="3" id="KW-0175">Coiled coil</keyword>
<dbReference type="PANTHER" id="PTHR15157">
    <property type="entry name" value="UV RADIATION RESISTANCE-ASSOCIATED GENE PROTEIN"/>
    <property type="match status" value="1"/>
</dbReference>
<evidence type="ECO:0000256" key="3">
    <source>
        <dbReference type="ARBA" id="ARBA00023054"/>
    </source>
</evidence>
<evidence type="ECO:0000313" key="6">
    <source>
        <dbReference type="Proteomes" id="UP000324767"/>
    </source>
</evidence>
<evidence type="ECO:0000256" key="4">
    <source>
        <dbReference type="SAM" id="MobiDB-lite"/>
    </source>
</evidence>